<gene>
    <name evidence="10" type="ORF">FCC1311_077022</name>
</gene>
<feature type="transmembrane region" description="Helical" evidence="8">
    <location>
        <begin position="1010"/>
        <end position="1033"/>
    </location>
</feature>
<keyword evidence="5 8" id="KW-0472">Membrane</keyword>
<proteinExistence type="inferred from homology"/>
<feature type="transmembrane region" description="Helical" evidence="8">
    <location>
        <begin position="618"/>
        <end position="651"/>
    </location>
</feature>
<dbReference type="EMBL" id="BEYU01000099">
    <property type="protein sequence ID" value="GBG31478.1"/>
    <property type="molecule type" value="Genomic_DNA"/>
</dbReference>
<evidence type="ECO:0000256" key="1">
    <source>
        <dbReference type="ARBA" id="ARBA00004141"/>
    </source>
</evidence>
<dbReference type="GO" id="GO:0008381">
    <property type="term" value="F:mechanosensitive monoatomic ion channel activity"/>
    <property type="evidence" value="ECO:0007669"/>
    <property type="project" value="TreeGrafter"/>
</dbReference>
<evidence type="ECO:0000313" key="10">
    <source>
        <dbReference type="EMBL" id="GBG31478.1"/>
    </source>
</evidence>
<comment type="caution">
    <text evidence="10">The sequence shown here is derived from an EMBL/GenBank/DDBJ whole genome shotgun (WGS) entry which is preliminary data.</text>
</comment>
<feature type="transmembrane region" description="Helical" evidence="8">
    <location>
        <begin position="746"/>
        <end position="772"/>
    </location>
</feature>
<sequence>MPGKRRVHPEPGALESELSLDADEDNANANTTAWTTLAGLDAPGTGGGYYGTGGTPRQDRGSEEGQTDLAIDDQASQGSDAGIELFATNAATERALEVDFLDLDDDDSDARGDRGGRRRPDTQEVPQFASALNASMKQKQLPSTLAGNAKNAAASDEDEGDEEDEEADLLGIDDGAEELLGIAQLPGAGPSAFMNPEIEKKVEQLAQAVKVYKEKNRKLREKHDKAAKDAKMLREALEKLEEEKEEAELRAERDLRLIQFKNLGAAAGGGGAAGRHLATDLEAQRKREEARRQMYAATNDQGDDYDVILGMQDTRRAGGLFASVYKLMARLQRKYTPLQRDVRRAEARFGSSVASYFYFFRWMIANYIALALICLIFLIRHITALLWYQNLSQDDRNRFYNSAGEPRLAFDWSSSDWSALSSFLPKFLMISSFNPGDSATQFFADNLHAGTPIRDASGAEVSATSYNPGAELGERMDYISLLIFCNLVLLGSSINKWIREDRRAKAFGLFEDLDSQSRFAQSALNAWDHSISDPREVEDLKHTLLDQYFLTTHELNTANKKKSRSFKERLTLRARRITANFIYISVQGSSAAAIIYLTATSAQMSQNVLQIISDNASLQWLLPIVTLISGSIVPLAVSVINALLPAVVTFVTAFEKWDDGGFHTKYMLSRLFVAKILNAFIQVFSFLQLLDPYMLRGDPIISRDFSLTARTNTEKRLVSVGSTYGAAGTVPRGLDECRADLYGAGIFQLVITEFVVSKTAFAIVPAAKYLIAKLRKRPYERNEFHVAKHMVDLLFFQQLCFMSFPFFPFGTIFIAGMMFLGFKLQLRVLNGFMQKPKKPWSARDAANFFIKFFFLTFVLSFAVLWFMLASETLPKACSLQEHLVQASFDSDPLEQCFDENPTAADSEPTCFMSDRTASEIALGEARAPGLEELRFWEEYFVASVPDGTFADDAIIDTEARLRALLGYPNQTTVSFSSLVVCSLSCGPFVYNMNYYSSLDTYLSNYLKTLYTLATQSPLFVWAIAIIFLLRYLFTKNTIGVLFELQEEKEISLRNLVANLESKIKKLTAKIEKMKVE</sequence>
<protein>
    <submittedName>
        <fullName evidence="10">Transmembrane channel-like protein 5</fullName>
    </submittedName>
</protein>
<keyword evidence="11" id="KW-1185">Reference proteome</keyword>
<feature type="transmembrane region" description="Helical" evidence="8">
    <location>
        <begin position="577"/>
        <end position="598"/>
    </location>
</feature>
<keyword evidence="6" id="KW-0175">Coiled coil</keyword>
<evidence type="ECO:0000256" key="5">
    <source>
        <dbReference type="ARBA" id="ARBA00023136"/>
    </source>
</evidence>
<dbReference type="PANTHER" id="PTHR23302:SF24">
    <property type="entry name" value="TMC DOMAIN-CONTAINING PROTEIN"/>
    <property type="match status" value="1"/>
</dbReference>
<feature type="compositionally biased region" description="Acidic residues" evidence="7">
    <location>
        <begin position="155"/>
        <end position="168"/>
    </location>
</feature>
<feature type="compositionally biased region" description="Low complexity" evidence="7">
    <location>
        <begin position="27"/>
        <end position="43"/>
    </location>
</feature>
<feature type="transmembrane region" description="Helical" evidence="8">
    <location>
        <begin position="793"/>
        <end position="822"/>
    </location>
</feature>
<feature type="region of interest" description="Disordered" evidence="7">
    <location>
        <begin position="98"/>
        <end position="173"/>
    </location>
</feature>
<evidence type="ECO:0000256" key="3">
    <source>
        <dbReference type="ARBA" id="ARBA00022692"/>
    </source>
</evidence>
<organism evidence="10 11">
    <name type="scientific">Hondaea fermentalgiana</name>
    <dbReference type="NCBI Taxonomy" id="2315210"/>
    <lineage>
        <taxon>Eukaryota</taxon>
        <taxon>Sar</taxon>
        <taxon>Stramenopiles</taxon>
        <taxon>Bigyra</taxon>
        <taxon>Labyrinthulomycetes</taxon>
        <taxon>Thraustochytrida</taxon>
        <taxon>Thraustochytriidae</taxon>
        <taxon>Hondaea</taxon>
    </lineage>
</organism>
<feature type="compositionally biased region" description="Basic and acidic residues" evidence="7">
    <location>
        <begin position="109"/>
        <end position="122"/>
    </location>
</feature>
<feature type="compositionally biased region" description="Gly residues" evidence="7">
    <location>
        <begin position="44"/>
        <end position="54"/>
    </location>
</feature>
<feature type="transmembrane region" description="Helical" evidence="8">
    <location>
        <begin position="848"/>
        <end position="868"/>
    </location>
</feature>
<evidence type="ECO:0000256" key="8">
    <source>
        <dbReference type="SAM" id="Phobius"/>
    </source>
</evidence>
<dbReference type="AlphaFoldDB" id="A0A2R5GNY3"/>
<dbReference type="OrthoDB" id="1936208at2759"/>
<feature type="region of interest" description="Disordered" evidence="7">
    <location>
        <begin position="1"/>
        <end position="84"/>
    </location>
</feature>
<reference evidence="10 11" key="1">
    <citation type="submission" date="2017-12" db="EMBL/GenBank/DDBJ databases">
        <title>Sequencing, de novo assembly and annotation of complete genome of a new Thraustochytrid species, strain FCC1311.</title>
        <authorList>
            <person name="Sedici K."/>
            <person name="Godart F."/>
            <person name="Aiese Cigliano R."/>
            <person name="Sanseverino W."/>
            <person name="Barakat M."/>
            <person name="Ortet P."/>
            <person name="Marechal E."/>
            <person name="Cagnac O."/>
            <person name="Amato A."/>
        </authorList>
    </citation>
    <scope>NUCLEOTIDE SEQUENCE [LARGE SCALE GENOMIC DNA]</scope>
</reference>
<evidence type="ECO:0000256" key="2">
    <source>
        <dbReference type="ARBA" id="ARBA00006510"/>
    </source>
</evidence>
<feature type="compositionally biased region" description="Acidic residues" evidence="7">
    <location>
        <begin position="99"/>
        <end position="108"/>
    </location>
</feature>
<comment type="subcellular location">
    <subcellularLocation>
        <location evidence="1">Membrane</location>
        <topology evidence="1">Multi-pass membrane protein</topology>
    </subcellularLocation>
</comment>
<feature type="coiled-coil region" evidence="6">
    <location>
        <begin position="1049"/>
        <end position="1076"/>
    </location>
</feature>
<feature type="transmembrane region" description="Helical" evidence="8">
    <location>
        <begin position="672"/>
        <end position="690"/>
    </location>
</feature>
<keyword evidence="4 8" id="KW-1133">Transmembrane helix</keyword>
<feature type="coiled-coil region" evidence="6">
    <location>
        <begin position="195"/>
        <end position="257"/>
    </location>
</feature>
<evidence type="ECO:0000256" key="7">
    <source>
        <dbReference type="SAM" id="MobiDB-lite"/>
    </source>
</evidence>
<comment type="similarity">
    <text evidence="2">Belongs to the TMC family.</text>
</comment>
<dbReference type="PANTHER" id="PTHR23302">
    <property type="entry name" value="TRANSMEMBRANE CHANNEL-RELATED"/>
    <property type="match status" value="1"/>
</dbReference>
<dbReference type="GO" id="GO:0005886">
    <property type="term" value="C:plasma membrane"/>
    <property type="evidence" value="ECO:0007669"/>
    <property type="project" value="InterPro"/>
</dbReference>
<name>A0A2R5GNY3_9STRA</name>
<evidence type="ECO:0000259" key="9">
    <source>
        <dbReference type="Pfam" id="PF07810"/>
    </source>
</evidence>
<feature type="transmembrane region" description="Helical" evidence="8">
    <location>
        <begin position="972"/>
        <end position="990"/>
    </location>
</feature>
<evidence type="ECO:0000256" key="4">
    <source>
        <dbReference type="ARBA" id="ARBA00022989"/>
    </source>
</evidence>
<dbReference type="InterPro" id="IPR012496">
    <property type="entry name" value="TMC_dom"/>
</dbReference>
<evidence type="ECO:0000256" key="6">
    <source>
        <dbReference type="SAM" id="Coils"/>
    </source>
</evidence>
<feature type="compositionally biased region" description="Polar residues" evidence="7">
    <location>
        <begin position="130"/>
        <end position="146"/>
    </location>
</feature>
<dbReference type="InterPro" id="IPR038900">
    <property type="entry name" value="TMC"/>
</dbReference>
<keyword evidence="3 8" id="KW-0812">Transmembrane</keyword>
<dbReference type="Pfam" id="PF07810">
    <property type="entry name" value="TMC"/>
    <property type="match status" value="1"/>
</dbReference>
<accession>A0A2R5GNY3</accession>
<dbReference type="Proteomes" id="UP000241890">
    <property type="component" value="Unassembled WGS sequence"/>
</dbReference>
<feature type="domain" description="TMC" evidence="9">
    <location>
        <begin position="737"/>
        <end position="842"/>
    </location>
</feature>
<feature type="transmembrane region" description="Helical" evidence="8">
    <location>
        <begin position="367"/>
        <end position="388"/>
    </location>
</feature>
<dbReference type="InParanoid" id="A0A2R5GNY3"/>
<evidence type="ECO:0000313" key="11">
    <source>
        <dbReference type="Proteomes" id="UP000241890"/>
    </source>
</evidence>